<feature type="region of interest" description="Disordered" evidence="1">
    <location>
        <begin position="416"/>
        <end position="436"/>
    </location>
</feature>
<evidence type="ECO:0000256" key="1">
    <source>
        <dbReference type="SAM" id="MobiDB-lite"/>
    </source>
</evidence>
<reference evidence="4" key="1">
    <citation type="journal article" date="2019" name="Int. J. Syst. Evol. Microbiol.">
        <title>The Global Catalogue of Microorganisms (GCM) 10K type strain sequencing project: providing services to taxonomists for standard genome sequencing and annotation.</title>
        <authorList>
            <consortium name="The Broad Institute Genomics Platform"/>
            <consortium name="The Broad Institute Genome Sequencing Center for Infectious Disease"/>
            <person name="Wu L."/>
            <person name="Ma J."/>
        </authorList>
    </citation>
    <scope>NUCLEOTIDE SEQUENCE [LARGE SCALE GENOMIC DNA]</scope>
    <source>
        <strain evidence="4">JCM 18537</strain>
    </source>
</reference>
<feature type="transmembrane region" description="Helical" evidence="2">
    <location>
        <begin position="392"/>
        <end position="410"/>
    </location>
</feature>
<proteinExistence type="predicted"/>
<organism evidence="3 4">
    <name type="scientific">Microbacterium gilvum</name>
    <dbReference type="NCBI Taxonomy" id="1336204"/>
    <lineage>
        <taxon>Bacteria</taxon>
        <taxon>Bacillati</taxon>
        <taxon>Actinomycetota</taxon>
        <taxon>Actinomycetes</taxon>
        <taxon>Micrococcales</taxon>
        <taxon>Microbacteriaceae</taxon>
        <taxon>Microbacterium</taxon>
    </lineage>
</organism>
<dbReference type="Pfam" id="PF19877">
    <property type="entry name" value="DUF6350"/>
    <property type="match status" value="1"/>
</dbReference>
<protein>
    <recommendedName>
        <fullName evidence="5">Integral membrane protein</fullName>
    </recommendedName>
</protein>
<dbReference type="EMBL" id="BAABKO010000007">
    <property type="protein sequence ID" value="GAA4784648.1"/>
    <property type="molecule type" value="Genomic_DNA"/>
</dbReference>
<keyword evidence="4" id="KW-1185">Reference proteome</keyword>
<gene>
    <name evidence="3" type="ORF">GCM10023351_32800</name>
</gene>
<evidence type="ECO:0000256" key="2">
    <source>
        <dbReference type="SAM" id="Phobius"/>
    </source>
</evidence>
<comment type="caution">
    <text evidence="3">The sequence shown here is derived from an EMBL/GenBank/DDBJ whole genome shotgun (WGS) entry which is preliminary data.</text>
</comment>
<feature type="transmembrane region" description="Helical" evidence="2">
    <location>
        <begin position="243"/>
        <end position="264"/>
    </location>
</feature>
<evidence type="ECO:0008006" key="5">
    <source>
        <dbReference type="Google" id="ProtNLM"/>
    </source>
</evidence>
<keyword evidence="2" id="KW-1133">Transmembrane helix</keyword>
<evidence type="ECO:0000313" key="4">
    <source>
        <dbReference type="Proteomes" id="UP001501645"/>
    </source>
</evidence>
<dbReference type="RefSeq" id="WP_345441722.1">
    <property type="nucleotide sequence ID" value="NZ_BAABKO010000007.1"/>
</dbReference>
<feature type="transmembrane region" description="Helical" evidence="2">
    <location>
        <begin position="196"/>
        <end position="222"/>
    </location>
</feature>
<dbReference type="InterPro" id="IPR045931">
    <property type="entry name" value="DUF6350"/>
</dbReference>
<feature type="transmembrane region" description="Helical" evidence="2">
    <location>
        <begin position="82"/>
        <end position="101"/>
    </location>
</feature>
<feature type="transmembrane region" description="Helical" evidence="2">
    <location>
        <begin position="352"/>
        <end position="372"/>
    </location>
</feature>
<name>A0ABP9AT77_9MICO</name>
<keyword evidence="2" id="KW-0472">Membrane</keyword>
<keyword evidence="2" id="KW-0812">Transmembrane</keyword>
<accession>A0ABP9AT77</accession>
<feature type="transmembrane region" description="Helical" evidence="2">
    <location>
        <begin position="302"/>
        <end position="321"/>
    </location>
</feature>
<evidence type="ECO:0000313" key="3">
    <source>
        <dbReference type="EMBL" id="GAA4784648.1"/>
    </source>
</evidence>
<feature type="transmembrane region" description="Helical" evidence="2">
    <location>
        <begin position="113"/>
        <end position="133"/>
    </location>
</feature>
<dbReference type="Proteomes" id="UP001501645">
    <property type="component" value="Unassembled WGS sequence"/>
</dbReference>
<sequence>MHRILIALLAAFDALVAALAGLAVALAPLTLLWALTLGAGADWAALWTAAARIWQLGNLVPLSVSLDDDAIVALGLPDDGGAFGLSLAPLAFAVFSVLFAARSGRRAVRSGAGATGVLAGIAATAAIAAIVQLTSATAVVAAETWQAVVLPVAVYGAGAVAGAWVEGWAEGDGGLVDAVRARVDAWSSKWREVPSLAVRGSAVAVTGVVGASAIAVVVSAALRADEVVALFERAQADALGATAIALAQLAYVPTLIGWALAWVAGPGFAVGAGTAVSPAGTQLGVVPGIPALGLLPEQGSPWLLLVLLAPVAAGAAAGWLARSLLVAEWRIDPPEQPEYANEAPREPVSPRLVLAVAIAALSGAAAALVAAVTAGSMGPGRLAAVGADPGPVALAVGLEVLVGAAILLLAPRSRATAGDEAERDAADQGLSGAPLD</sequence>